<organism evidence="4 5">
    <name type="scientific">Candidatus Woesebacteria bacterium RIFOXYA1_FULL_43_9</name>
    <dbReference type="NCBI Taxonomy" id="1802534"/>
    <lineage>
        <taxon>Bacteria</taxon>
        <taxon>Candidatus Woeseibacteriota</taxon>
    </lineage>
</organism>
<dbReference type="GO" id="GO:0005737">
    <property type="term" value="C:cytoplasm"/>
    <property type="evidence" value="ECO:0007669"/>
    <property type="project" value="UniProtKB-ARBA"/>
</dbReference>
<sequence>MLKIRMVRGGVANKPVFQIVVMEARSKNDGKALENLGIWSKIKNDFSANRERIDYWIKKGAQVSPSLKKLLEKK</sequence>
<dbReference type="PANTHER" id="PTHR12919:SF20">
    <property type="entry name" value="SMALL RIBOSOMAL SUBUNIT PROTEIN BS16M"/>
    <property type="match status" value="1"/>
</dbReference>
<name>A0A1F8CLV6_9BACT</name>
<dbReference type="InterPro" id="IPR023803">
    <property type="entry name" value="Ribosomal_bS16_dom_sf"/>
</dbReference>
<reference evidence="4 5" key="1">
    <citation type="journal article" date="2016" name="Nat. Commun.">
        <title>Thousands of microbial genomes shed light on interconnected biogeochemical processes in an aquifer system.</title>
        <authorList>
            <person name="Anantharaman K."/>
            <person name="Brown C.T."/>
            <person name="Hug L.A."/>
            <person name="Sharon I."/>
            <person name="Castelle C.J."/>
            <person name="Probst A.J."/>
            <person name="Thomas B.C."/>
            <person name="Singh A."/>
            <person name="Wilkins M.J."/>
            <person name="Karaoz U."/>
            <person name="Brodie E.L."/>
            <person name="Williams K.H."/>
            <person name="Hubbard S.S."/>
            <person name="Banfield J.F."/>
        </authorList>
    </citation>
    <scope>NUCLEOTIDE SEQUENCE [LARGE SCALE GENOMIC DNA]</scope>
</reference>
<evidence type="ECO:0000313" key="5">
    <source>
        <dbReference type="Proteomes" id="UP000179241"/>
    </source>
</evidence>
<dbReference type="AlphaFoldDB" id="A0A1F8CLV6"/>
<dbReference type="HAMAP" id="MF_00385">
    <property type="entry name" value="Ribosomal_bS16"/>
    <property type="match status" value="1"/>
</dbReference>
<comment type="caution">
    <text evidence="4">The sequence shown here is derived from an EMBL/GenBank/DDBJ whole genome shotgun (WGS) entry which is preliminary data.</text>
</comment>
<protein>
    <recommendedName>
        <fullName evidence="3">Small ribosomal subunit protein bS16</fullName>
    </recommendedName>
</protein>
<evidence type="ECO:0000256" key="2">
    <source>
        <dbReference type="ARBA" id="ARBA00023274"/>
    </source>
</evidence>
<proteinExistence type="inferred from homology"/>
<dbReference type="EMBL" id="MGHU01000049">
    <property type="protein sequence ID" value="OGM76565.1"/>
    <property type="molecule type" value="Genomic_DNA"/>
</dbReference>
<comment type="similarity">
    <text evidence="3">Belongs to the bacterial ribosomal protein bS16 family.</text>
</comment>
<accession>A0A1F8CLV6</accession>
<dbReference type="Gene3D" id="3.30.1320.10">
    <property type="match status" value="1"/>
</dbReference>
<dbReference type="GO" id="GO:0006412">
    <property type="term" value="P:translation"/>
    <property type="evidence" value="ECO:0007669"/>
    <property type="project" value="UniProtKB-UniRule"/>
</dbReference>
<dbReference type="NCBIfam" id="TIGR00002">
    <property type="entry name" value="S16"/>
    <property type="match status" value="1"/>
</dbReference>
<dbReference type="Pfam" id="PF00886">
    <property type="entry name" value="Ribosomal_S16"/>
    <property type="match status" value="1"/>
</dbReference>
<dbReference type="InterPro" id="IPR000307">
    <property type="entry name" value="Ribosomal_bS16"/>
</dbReference>
<dbReference type="SUPFAM" id="SSF54565">
    <property type="entry name" value="Ribosomal protein S16"/>
    <property type="match status" value="1"/>
</dbReference>
<evidence type="ECO:0000313" key="4">
    <source>
        <dbReference type="EMBL" id="OGM76565.1"/>
    </source>
</evidence>
<evidence type="ECO:0000256" key="3">
    <source>
        <dbReference type="HAMAP-Rule" id="MF_00385"/>
    </source>
</evidence>
<keyword evidence="2 3" id="KW-0687">Ribonucleoprotein</keyword>
<keyword evidence="1 3" id="KW-0689">Ribosomal protein</keyword>
<dbReference type="PANTHER" id="PTHR12919">
    <property type="entry name" value="30S RIBOSOMAL PROTEIN S16"/>
    <property type="match status" value="1"/>
</dbReference>
<dbReference type="GO" id="GO:0003735">
    <property type="term" value="F:structural constituent of ribosome"/>
    <property type="evidence" value="ECO:0007669"/>
    <property type="project" value="InterPro"/>
</dbReference>
<evidence type="ECO:0000256" key="1">
    <source>
        <dbReference type="ARBA" id="ARBA00022980"/>
    </source>
</evidence>
<dbReference type="GO" id="GO:0015935">
    <property type="term" value="C:small ribosomal subunit"/>
    <property type="evidence" value="ECO:0007669"/>
    <property type="project" value="TreeGrafter"/>
</dbReference>
<gene>
    <name evidence="3" type="primary">rpsP</name>
    <name evidence="4" type="ORF">A2188_01415</name>
</gene>
<dbReference type="Proteomes" id="UP000179241">
    <property type="component" value="Unassembled WGS sequence"/>
</dbReference>